<keyword evidence="4" id="KW-0808">Transferase</keyword>
<keyword evidence="8" id="KW-0812">Transmembrane</keyword>
<dbReference type="Pfam" id="PF00512">
    <property type="entry name" value="HisKA"/>
    <property type="match status" value="1"/>
</dbReference>
<evidence type="ECO:0000256" key="5">
    <source>
        <dbReference type="ARBA" id="ARBA00022777"/>
    </source>
</evidence>
<evidence type="ECO:0000256" key="8">
    <source>
        <dbReference type="SAM" id="Phobius"/>
    </source>
</evidence>
<gene>
    <name evidence="10" type="ORF">A6A05_05480</name>
</gene>
<dbReference type="PROSITE" id="PS50109">
    <property type="entry name" value="HIS_KIN"/>
    <property type="match status" value="1"/>
</dbReference>
<dbReference type="STRING" id="1437059.A6A05_05480"/>
<dbReference type="PANTHER" id="PTHR43711:SF26">
    <property type="entry name" value="SENSOR HISTIDINE KINASE RCSC"/>
    <property type="match status" value="1"/>
</dbReference>
<dbReference type="Proteomes" id="UP000078543">
    <property type="component" value="Unassembled WGS sequence"/>
</dbReference>
<evidence type="ECO:0000256" key="7">
    <source>
        <dbReference type="SAM" id="Coils"/>
    </source>
</evidence>
<dbReference type="PRINTS" id="PR00344">
    <property type="entry name" value="BCTRLSENSOR"/>
</dbReference>
<dbReference type="AlphaFoldDB" id="A0A178N084"/>
<evidence type="ECO:0000256" key="6">
    <source>
        <dbReference type="ARBA" id="ARBA00023012"/>
    </source>
</evidence>
<dbReference type="InterPro" id="IPR050736">
    <property type="entry name" value="Sensor_HK_Regulatory"/>
</dbReference>
<feature type="transmembrane region" description="Helical" evidence="8">
    <location>
        <begin position="12"/>
        <end position="28"/>
    </location>
</feature>
<proteinExistence type="predicted"/>
<evidence type="ECO:0000313" key="11">
    <source>
        <dbReference type="Proteomes" id="UP000078543"/>
    </source>
</evidence>
<reference evidence="10 11" key="1">
    <citation type="submission" date="2016-04" db="EMBL/GenBank/DDBJ databases">
        <title>Draft genome sequence of freshwater magnetotactic bacteria Magnetospirillum marisnigri SP-1 and Magnetospirillum moscoviense BB-1.</title>
        <authorList>
            <person name="Koziaeva V."/>
            <person name="Dziuba M.V."/>
            <person name="Ivanov T.M."/>
            <person name="Kuznetsov B."/>
            <person name="Grouzdev D.S."/>
        </authorList>
    </citation>
    <scope>NUCLEOTIDE SEQUENCE [LARGE SCALE GENOMIC DNA]</scope>
    <source>
        <strain evidence="10 11">BB-1</strain>
    </source>
</reference>
<keyword evidence="7" id="KW-0175">Coiled coil</keyword>
<keyword evidence="8" id="KW-0472">Membrane</keyword>
<dbReference type="SMART" id="SM00387">
    <property type="entry name" value="HATPase_c"/>
    <property type="match status" value="1"/>
</dbReference>
<dbReference type="EC" id="2.7.13.3" evidence="2"/>
<dbReference type="Pfam" id="PF02518">
    <property type="entry name" value="HATPase_c"/>
    <property type="match status" value="1"/>
</dbReference>
<feature type="transmembrane region" description="Helical" evidence="8">
    <location>
        <begin position="48"/>
        <end position="65"/>
    </location>
</feature>
<feature type="domain" description="Histidine kinase" evidence="9">
    <location>
        <begin position="98"/>
        <end position="319"/>
    </location>
</feature>
<dbReference type="SMART" id="SM00388">
    <property type="entry name" value="HisKA"/>
    <property type="match status" value="1"/>
</dbReference>
<dbReference type="CDD" id="cd00082">
    <property type="entry name" value="HisKA"/>
    <property type="match status" value="1"/>
</dbReference>
<dbReference type="PANTHER" id="PTHR43711">
    <property type="entry name" value="TWO-COMPONENT HISTIDINE KINASE"/>
    <property type="match status" value="1"/>
</dbReference>
<sequence length="330" mass="36112">MALGIARRDGWSLGWLVLSAGMILMVWRRVHALLDWLAGRPIDEMSELILLAISALVAMGVGLLARSFTTKIILAEELAEAKREVERSSQAKTEFLANISHELRTPLNAVIGFSQVMRNEMLGPLGSARYREYAAGIEESGQHLLQLIDDIMDVSQIESGRVDLREEQVHPSELVESVARLIRPKADSNRVLLFVEPIADLPELRVDARRIKQVLLNVLSNAVKYTPAGGRVELRCRVAESGDFVFEVSDTGIGIRPGDIDRVLRPLDRGESSYTRSYDGPGLGLPIARGLVELHGGSLKLDSFPNNGTQVVVRLPAARVVKADAAAAQA</sequence>
<dbReference type="InterPro" id="IPR003594">
    <property type="entry name" value="HATPase_dom"/>
</dbReference>
<dbReference type="GO" id="GO:0000155">
    <property type="term" value="F:phosphorelay sensor kinase activity"/>
    <property type="evidence" value="ECO:0007669"/>
    <property type="project" value="InterPro"/>
</dbReference>
<organism evidence="10 11">
    <name type="scientific">Magnetospirillum moscoviense</name>
    <dbReference type="NCBI Taxonomy" id="1437059"/>
    <lineage>
        <taxon>Bacteria</taxon>
        <taxon>Pseudomonadati</taxon>
        <taxon>Pseudomonadota</taxon>
        <taxon>Alphaproteobacteria</taxon>
        <taxon>Rhodospirillales</taxon>
        <taxon>Rhodospirillaceae</taxon>
        <taxon>Magnetospirillum</taxon>
    </lineage>
</organism>
<evidence type="ECO:0000256" key="1">
    <source>
        <dbReference type="ARBA" id="ARBA00000085"/>
    </source>
</evidence>
<evidence type="ECO:0000256" key="3">
    <source>
        <dbReference type="ARBA" id="ARBA00022553"/>
    </source>
</evidence>
<dbReference type="InterPro" id="IPR003661">
    <property type="entry name" value="HisK_dim/P_dom"/>
</dbReference>
<evidence type="ECO:0000256" key="4">
    <source>
        <dbReference type="ARBA" id="ARBA00022679"/>
    </source>
</evidence>
<keyword evidence="6" id="KW-0902">Two-component regulatory system</keyword>
<keyword evidence="5" id="KW-0418">Kinase</keyword>
<evidence type="ECO:0000259" key="9">
    <source>
        <dbReference type="PROSITE" id="PS50109"/>
    </source>
</evidence>
<dbReference type="InterPro" id="IPR004358">
    <property type="entry name" value="Sig_transdc_His_kin-like_C"/>
</dbReference>
<evidence type="ECO:0000313" key="10">
    <source>
        <dbReference type="EMBL" id="OAN67006.1"/>
    </source>
</evidence>
<dbReference type="InterPro" id="IPR036890">
    <property type="entry name" value="HATPase_C_sf"/>
</dbReference>
<dbReference type="SUPFAM" id="SSF55874">
    <property type="entry name" value="ATPase domain of HSP90 chaperone/DNA topoisomerase II/histidine kinase"/>
    <property type="match status" value="1"/>
</dbReference>
<dbReference type="Gene3D" id="3.30.565.10">
    <property type="entry name" value="Histidine kinase-like ATPase, C-terminal domain"/>
    <property type="match status" value="1"/>
</dbReference>
<keyword evidence="3" id="KW-0597">Phosphoprotein</keyword>
<dbReference type="InterPro" id="IPR005467">
    <property type="entry name" value="His_kinase_dom"/>
</dbReference>
<keyword evidence="8" id="KW-1133">Transmembrane helix</keyword>
<keyword evidence="11" id="KW-1185">Reference proteome</keyword>
<protein>
    <recommendedName>
        <fullName evidence="2">histidine kinase</fullName>
        <ecNumber evidence="2">2.7.13.3</ecNumber>
    </recommendedName>
</protein>
<evidence type="ECO:0000256" key="2">
    <source>
        <dbReference type="ARBA" id="ARBA00012438"/>
    </source>
</evidence>
<name>A0A178N084_9PROT</name>
<feature type="coiled-coil region" evidence="7">
    <location>
        <begin position="71"/>
        <end position="98"/>
    </location>
</feature>
<comment type="catalytic activity">
    <reaction evidence="1">
        <text>ATP + protein L-histidine = ADP + protein N-phospho-L-histidine.</text>
        <dbReference type="EC" id="2.7.13.3"/>
    </reaction>
</comment>
<accession>A0A178N084</accession>
<comment type="caution">
    <text evidence="10">The sequence shown here is derived from an EMBL/GenBank/DDBJ whole genome shotgun (WGS) entry which is preliminary data.</text>
</comment>
<dbReference type="SUPFAM" id="SSF47384">
    <property type="entry name" value="Homodimeric domain of signal transducing histidine kinase"/>
    <property type="match status" value="1"/>
</dbReference>
<dbReference type="InterPro" id="IPR036097">
    <property type="entry name" value="HisK_dim/P_sf"/>
</dbReference>
<dbReference type="Gene3D" id="1.10.287.130">
    <property type="match status" value="1"/>
</dbReference>
<dbReference type="EMBL" id="LWQU01000011">
    <property type="protein sequence ID" value="OAN67006.1"/>
    <property type="molecule type" value="Genomic_DNA"/>
</dbReference>